<comment type="caution">
    <text evidence="4">The sequence shown here is derived from an EMBL/GenBank/DDBJ whole genome shotgun (WGS) entry which is preliminary data.</text>
</comment>
<gene>
    <name evidence="4" type="ORF">BIY29_06400</name>
</gene>
<dbReference type="NCBIfam" id="TIGR03391">
    <property type="entry name" value="FeS_syn_CsdE"/>
    <property type="match status" value="1"/>
</dbReference>
<dbReference type="OrthoDB" id="9799320at2"/>
<dbReference type="Gene3D" id="3.90.1010.10">
    <property type="match status" value="1"/>
</dbReference>
<name>A0A421DQR5_9GAMM</name>
<evidence type="ECO:0000256" key="2">
    <source>
        <dbReference type="PIRSR" id="PIRSR617763-1"/>
    </source>
</evidence>
<feature type="active site" description="Cysteine persulfide intermediate" evidence="2">
    <location>
        <position position="61"/>
    </location>
</feature>
<dbReference type="PANTHER" id="PTHR43597:SF5">
    <property type="entry name" value="SUFE-LIKE PROTEIN 2, CHLOROPLASTIC"/>
    <property type="match status" value="1"/>
</dbReference>
<dbReference type="InterPro" id="IPR003808">
    <property type="entry name" value="Fe-S_metab-assoc_dom"/>
</dbReference>
<dbReference type="AlphaFoldDB" id="A0A421DQR5"/>
<comment type="similarity">
    <text evidence="1">Belongs to the SufE family.</text>
</comment>
<dbReference type="PANTHER" id="PTHR43597">
    <property type="entry name" value="SULFUR ACCEPTOR PROTEIN CSDE"/>
    <property type="match status" value="1"/>
</dbReference>
<evidence type="ECO:0000256" key="1">
    <source>
        <dbReference type="ARBA" id="ARBA00010282"/>
    </source>
</evidence>
<evidence type="ECO:0000313" key="4">
    <source>
        <dbReference type="EMBL" id="RLM25908.1"/>
    </source>
</evidence>
<protein>
    <submittedName>
        <fullName evidence="4">Cysteine desulfurase, sulfur acceptor subunit CsdE</fullName>
    </submittedName>
</protein>
<dbReference type="InterPro" id="IPR017763">
    <property type="entry name" value="Cysteine_desulfurase_CsdE"/>
</dbReference>
<dbReference type="Proteomes" id="UP000285648">
    <property type="component" value="Unassembled WGS sequence"/>
</dbReference>
<dbReference type="SUPFAM" id="SSF82649">
    <property type="entry name" value="SufE/NifU"/>
    <property type="match status" value="1"/>
</dbReference>
<dbReference type="Pfam" id="PF02657">
    <property type="entry name" value="SufE"/>
    <property type="match status" value="1"/>
</dbReference>
<sequence>MTNIALTTHPFGQQISAADLKTRFDACRSWEERYRQLILLAKQLPSLPETLKSAEVALPGCENQVWLGYQRQDDGTLHFYGDSDGRIVRGLLVVLLTATEGKTADELLRDDPLALFDTLGLRAQLSASRASGLAALAARIQAIAAQASRQ</sequence>
<keyword evidence="5" id="KW-1185">Reference proteome</keyword>
<dbReference type="RefSeq" id="WP_121574357.1">
    <property type="nucleotide sequence ID" value="NZ_MJLZ01000010.1"/>
</dbReference>
<evidence type="ECO:0000259" key="3">
    <source>
        <dbReference type="Pfam" id="PF02657"/>
    </source>
</evidence>
<feature type="domain" description="Fe-S metabolism associated" evidence="3">
    <location>
        <begin position="23"/>
        <end position="142"/>
    </location>
</feature>
<evidence type="ECO:0000313" key="5">
    <source>
        <dbReference type="Proteomes" id="UP000285648"/>
    </source>
</evidence>
<organism evidence="4 5">
    <name type="scientific">Brenneria alni</name>
    <dbReference type="NCBI Taxonomy" id="71656"/>
    <lineage>
        <taxon>Bacteria</taxon>
        <taxon>Pseudomonadati</taxon>
        <taxon>Pseudomonadota</taxon>
        <taxon>Gammaproteobacteria</taxon>
        <taxon>Enterobacterales</taxon>
        <taxon>Pectobacteriaceae</taxon>
        <taxon>Brenneria</taxon>
    </lineage>
</organism>
<reference evidence="4 5" key="1">
    <citation type="submission" date="2016-09" db="EMBL/GenBank/DDBJ databases">
        <authorList>
            <person name="Doonan J."/>
            <person name="Pachebat J.A."/>
            <person name="Golyshin P.N."/>
            <person name="Denman S."/>
            <person name="Mcdonald J.E."/>
        </authorList>
    </citation>
    <scope>NUCLEOTIDE SEQUENCE [LARGE SCALE GENOMIC DNA]</scope>
    <source>
        <strain evidence="4 5">NCPPB 3934</strain>
    </source>
</reference>
<accession>A0A421DQR5</accession>
<proteinExistence type="inferred from homology"/>
<dbReference type="EMBL" id="MJLZ01000010">
    <property type="protein sequence ID" value="RLM25908.1"/>
    <property type="molecule type" value="Genomic_DNA"/>
</dbReference>